<organism evidence="8">
    <name type="scientific">viral metagenome</name>
    <dbReference type="NCBI Taxonomy" id="1070528"/>
    <lineage>
        <taxon>unclassified sequences</taxon>
        <taxon>metagenomes</taxon>
        <taxon>organismal metagenomes</taxon>
    </lineage>
</organism>
<dbReference type="GO" id="GO:0032259">
    <property type="term" value="P:methylation"/>
    <property type="evidence" value="ECO:0007669"/>
    <property type="project" value="UniProtKB-KW"/>
</dbReference>
<dbReference type="PIRSF" id="PIRSF000398">
    <property type="entry name" value="M_m6A_EcoRV"/>
    <property type="match status" value="1"/>
</dbReference>
<evidence type="ECO:0000256" key="4">
    <source>
        <dbReference type="ARBA" id="ARBA00022679"/>
    </source>
</evidence>
<comment type="catalytic activity">
    <reaction evidence="6">
        <text>a 2'-deoxyadenosine in DNA + S-adenosyl-L-methionine = an N(6)-methyl-2'-deoxyadenosine in DNA + S-adenosyl-L-homocysteine + H(+)</text>
        <dbReference type="Rhea" id="RHEA:15197"/>
        <dbReference type="Rhea" id="RHEA-COMP:12418"/>
        <dbReference type="Rhea" id="RHEA-COMP:12419"/>
        <dbReference type="ChEBI" id="CHEBI:15378"/>
        <dbReference type="ChEBI" id="CHEBI:57856"/>
        <dbReference type="ChEBI" id="CHEBI:59789"/>
        <dbReference type="ChEBI" id="CHEBI:90615"/>
        <dbReference type="ChEBI" id="CHEBI:90616"/>
        <dbReference type="EC" id="2.1.1.72"/>
    </reaction>
</comment>
<dbReference type="PANTHER" id="PTHR30481">
    <property type="entry name" value="DNA ADENINE METHYLASE"/>
    <property type="match status" value="1"/>
</dbReference>
<dbReference type="SUPFAM" id="SSF53335">
    <property type="entry name" value="S-adenosyl-L-methionine-dependent methyltransferases"/>
    <property type="match status" value="1"/>
</dbReference>
<proteinExistence type="inferred from homology"/>
<dbReference type="GO" id="GO:0006298">
    <property type="term" value="P:mismatch repair"/>
    <property type="evidence" value="ECO:0007669"/>
    <property type="project" value="TreeGrafter"/>
</dbReference>
<sequence>MGGKRRLAKHILPEFPAHECYVEPFAGAAALFFKKQPTKVEVLNDVNGDLVNLYRVVQHHLEEFVRQFKWSLVSRTMFNWLNDTDVSTLTDIQKAARFYYLQQMSFGGKISGRTFGTATTSAPKLNLCRLEETLSMAHLRLSRVFVEQLDWEACFKRYDRPHTLFYMDPPYWQTTGYGVDFPFENYERMAELARTAQGKVIISINDHPDIRKAFAGFRMQELTLAHTVGGNKSAKQAGELVFFNW</sequence>
<dbReference type="EMBL" id="MT142508">
    <property type="protein sequence ID" value="QJA83308.1"/>
    <property type="molecule type" value="Genomic_DNA"/>
</dbReference>
<evidence type="ECO:0000313" key="7">
    <source>
        <dbReference type="EMBL" id="QJA64296.1"/>
    </source>
</evidence>
<dbReference type="AlphaFoldDB" id="A0A6M3KPT3"/>
<keyword evidence="3 8" id="KW-0489">Methyltransferase</keyword>
<dbReference type="Gene3D" id="3.40.50.150">
    <property type="entry name" value="Vaccinia Virus protein VP39"/>
    <property type="match status" value="1"/>
</dbReference>
<name>A0A6M3KPT3_9ZZZZ</name>
<dbReference type="GO" id="GO:1904047">
    <property type="term" value="F:S-adenosyl-L-methionine binding"/>
    <property type="evidence" value="ECO:0007669"/>
    <property type="project" value="TreeGrafter"/>
</dbReference>
<dbReference type="PRINTS" id="PR00505">
    <property type="entry name" value="D12N6MTFRASE"/>
</dbReference>
<dbReference type="PANTHER" id="PTHR30481:SF4">
    <property type="entry name" value="SITE-SPECIFIC DNA-METHYLTRANSFERASE (ADENINE-SPECIFIC)"/>
    <property type="match status" value="1"/>
</dbReference>
<accession>A0A6M3KPT3</accession>
<evidence type="ECO:0000256" key="2">
    <source>
        <dbReference type="ARBA" id="ARBA00011900"/>
    </source>
</evidence>
<gene>
    <name evidence="8" type="ORF">MM415A00294_0006</name>
    <name evidence="7" type="ORF">MM415B00522_0006</name>
</gene>
<dbReference type="GO" id="GO:0043565">
    <property type="term" value="F:sequence-specific DNA binding"/>
    <property type="evidence" value="ECO:0007669"/>
    <property type="project" value="TreeGrafter"/>
</dbReference>
<dbReference type="InterPro" id="IPR012327">
    <property type="entry name" value="MeTrfase_D12"/>
</dbReference>
<dbReference type="InterPro" id="IPR023095">
    <property type="entry name" value="Ade_MeTrfase_dom_2"/>
</dbReference>
<dbReference type="EMBL" id="MT141517">
    <property type="protein sequence ID" value="QJA64296.1"/>
    <property type="molecule type" value="Genomic_DNA"/>
</dbReference>
<dbReference type="InterPro" id="IPR029063">
    <property type="entry name" value="SAM-dependent_MTases_sf"/>
</dbReference>
<keyword evidence="4 8" id="KW-0808">Transferase</keyword>
<dbReference type="GO" id="GO:0009307">
    <property type="term" value="P:DNA restriction-modification system"/>
    <property type="evidence" value="ECO:0007669"/>
    <property type="project" value="InterPro"/>
</dbReference>
<dbReference type="Gene3D" id="1.10.1020.10">
    <property type="entry name" value="Adenine-specific Methyltransferase, Domain 2"/>
    <property type="match status" value="1"/>
</dbReference>
<evidence type="ECO:0000256" key="5">
    <source>
        <dbReference type="ARBA" id="ARBA00022691"/>
    </source>
</evidence>
<dbReference type="Pfam" id="PF02086">
    <property type="entry name" value="MethyltransfD12"/>
    <property type="match status" value="1"/>
</dbReference>
<evidence type="ECO:0000313" key="8">
    <source>
        <dbReference type="EMBL" id="QJA83308.1"/>
    </source>
</evidence>
<evidence type="ECO:0000256" key="1">
    <source>
        <dbReference type="ARBA" id="ARBA00006594"/>
    </source>
</evidence>
<protein>
    <recommendedName>
        <fullName evidence="2">site-specific DNA-methyltransferase (adenine-specific)</fullName>
        <ecNumber evidence="2">2.1.1.72</ecNumber>
    </recommendedName>
</protein>
<dbReference type="GO" id="GO:0009007">
    <property type="term" value="F:site-specific DNA-methyltransferase (adenine-specific) activity"/>
    <property type="evidence" value="ECO:0007669"/>
    <property type="project" value="UniProtKB-EC"/>
</dbReference>
<dbReference type="InterPro" id="IPR012263">
    <property type="entry name" value="M_m6A_EcoRV"/>
</dbReference>
<dbReference type="EC" id="2.1.1.72" evidence="2"/>
<reference evidence="8" key="1">
    <citation type="submission" date="2020-03" db="EMBL/GenBank/DDBJ databases">
        <title>The deep terrestrial virosphere.</title>
        <authorList>
            <person name="Holmfeldt K."/>
            <person name="Nilsson E."/>
            <person name="Simone D."/>
            <person name="Lopez-Fernandez M."/>
            <person name="Wu X."/>
            <person name="de Brujin I."/>
            <person name="Lundin D."/>
            <person name="Andersson A."/>
            <person name="Bertilsson S."/>
            <person name="Dopson M."/>
        </authorList>
    </citation>
    <scope>NUCLEOTIDE SEQUENCE</scope>
    <source>
        <strain evidence="8">MM415A00294</strain>
        <strain evidence="7">MM415B00522</strain>
    </source>
</reference>
<evidence type="ECO:0000256" key="3">
    <source>
        <dbReference type="ARBA" id="ARBA00022603"/>
    </source>
</evidence>
<keyword evidence="5" id="KW-0949">S-adenosyl-L-methionine</keyword>
<evidence type="ECO:0000256" key="6">
    <source>
        <dbReference type="ARBA" id="ARBA00047942"/>
    </source>
</evidence>
<comment type="similarity">
    <text evidence="1">Belongs to the N(4)/N(6)-methyltransferase family.</text>
</comment>